<evidence type="ECO:0000313" key="4">
    <source>
        <dbReference type="EMBL" id="MEB4589825.1"/>
    </source>
</evidence>
<dbReference type="EC" id="4.2.2.n1" evidence="4"/>
<keyword evidence="2" id="KW-0732">Signal</keyword>
<dbReference type="Proteomes" id="UP001308005">
    <property type="component" value="Unassembled WGS sequence"/>
</dbReference>
<feature type="domain" description="Transglycosylase SLT" evidence="3">
    <location>
        <begin position="47"/>
        <end position="151"/>
    </location>
</feature>
<dbReference type="GO" id="GO:0016829">
    <property type="term" value="F:lyase activity"/>
    <property type="evidence" value="ECO:0007669"/>
    <property type="project" value="UniProtKB-KW"/>
</dbReference>
<reference evidence="4 5" key="2">
    <citation type="submission" date="2024-01" db="EMBL/GenBank/DDBJ databases">
        <authorList>
            <person name="Xie X."/>
        </authorList>
    </citation>
    <scope>NUCLEOTIDE SEQUENCE [LARGE SCALE GENOMIC DNA]</scope>
    <source>
        <strain evidence="4">SCUT-1</strain>
    </source>
</reference>
<dbReference type="PANTHER" id="PTHR37423:SF2">
    <property type="entry name" value="MEMBRANE-BOUND LYTIC MUREIN TRANSGLYCOSYLASE C"/>
    <property type="match status" value="1"/>
</dbReference>
<comment type="similarity">
    <text evidence="1">Belongs to the transglycosylase Slt family.</text>
</comment>
<evidence type="ECO:0000313" key="5">
    <source>
        <dbReference type="Proteomes" id="UP001308005"/>
    </source>
</evidence>
<keyword evidence="5" id="KW-1185">Reference proteome</keyword>
<evidence type="ECO:0000256" key="1">
    <source>
        <dbReference type="ARBA" id="ARBA00007734"/>
    </source>
</evidence>
<accession>A0ABU6CSK6</accession>
<gene>
    <name evidence="4" type="ORF">VSS37_02435</name>
</gene>
<proteinExistence type="inferred from homology"/>
<keyword evidence="4" id="KW-0456">Lyase</keyword>
<dbReference type="Gene3D" id="1.10.530.10">
    <property type="match status" value="1"/>
</dbReference>
<feature type="chain" id="PRO_5046316044" evidence="2">
    <location>
        <begin position="26"/>
        <end position="204"/>
    </location>
</feature>
<name>A0ABU6CSK6_9GAMM</name>
<reference evidence="5" key="1">
    <citation type="submission" date="2023-07" db="EMBL/GenBank/DDBJ databases">
        <title>The carbon used by Thiothrix.</title>
        <authorList>
            <person name="Chen L."/>
        </authorList>
    </citation>
    <scope>NUCLEOTIDE SEQUENCE [LARGE SCALE GENOMIC DNA]</scope>
</reference>
<protein>
    <submittedName>
        <fullName evidence="4">Lytic transglycosylase domain-containing protein</fullName>
        <ecNumber evidence="4">4.2.2.n1</ecNumber>
    </submittedName>
</protein>
<dbReference type="InterPro" id="IPR008258">
    <property type="entry name" value="Transglycosylase_SLT_dom_1"/>
</dbReference>
<dbReference type="PANTHER" id="PTHR37423">
    <property type="entry name" value="SOLUBLE LYTIC MUREIN TRANSGLYCOSYLASE-RELATED"/>
    <property type="match status" value="1"/>
</dbReference>
<evidence type="ECO:0000256" key="2">
    <source>
        <dbReference type="SAM" id="SignalP"/>
    </source>
</evidence>
<dbReference type="SUPFAM" id="SSF53955">
    <property type="entry name" value="Lysozyme-like"/>
    <property type="match status" value="1"/>
</dbReference>
<organism evidence="4 5">
    <name type="scientific">Candidatus Thiothrix phosphatis</name>
    <dbReference type="NCBI Taxonomy" id="3112415"/>
    <lineage>
        <taxon>Bacteria</taxon>
        <taxon>Pseudomonadati</taxon>
        <taxon>Pseudomonadota</taxon>
        <taxon>Gammaproteobacteria</taxon>
        <taxon>Thiotrichales</taxon>
        <taxon>Thiotrichaceae</taxon>
        <taxon>Thiothrix</taxon>
    </lineage>
</organism>
<dbReference type="InterPro" id="IPR023346">
    <property type="entry name" value="Lysozyme-like_dom_sf"/>
</dbReference>
<sequence>MKTRKSIAQLVATVVLLGVSVSSFAGSCDQQQAAILLQKAAAYNEAITSSAVRYRLNPALIKAIITAESCFRNDARSNKGAAGLMQLIPATARRFGVSDRYDPAENIEGGARYLRWLLNRYGGSVPHAVAAYNAGEGWVDQYGAAVPFQETAVYTRRVFNAYNKLTGNERRPVQAKPMLVVARPVAPAAAPVKDVRWQWDEYGH</sequence>
<dbReference type="EMBL" id="JAYMYJ010000021">
    <property type="protein sequence ID" value="MEB4589825.1"/>
    <property type="molecule type" value="Genomic_DNA"/>
</dbReference>
<dbReference type="RefSeq" id="WP_324693031.1">
    <property type="nucleotide sequence ID" value="NZ_JAYMYJ010000021.1"/>
</dbReference>
<evidence type="ECO:0000259" key="3">
    <source>
        <dbReference type="Pfam" id="PF01464"/>
    </source>
</evidence>
<dbReference type="CDD" id="cd00254">
    <property type="entry name" value="LT-like"/>
    <property type="match status" value="1"/>
</dbReference>
<dbReference type="PROSITE" id="PS51257">
    <property type="entry name" value="PROKAR_LIPOPROTEIN"/>
    <property type="match status" value="1"/>
</dbReference>
<dbReference type="Pfam" id="PF01464">
    <property type="entry name" value="SLT"/>
    <property type="match status" value="1"/>
</dbReference>
<comment type="caution">
    <text evidence="4">The sequence shown here is derived from an EMBL/GenBank/DDBJ whole genome shotgun (WGS) entry which is preliminary data.</text>
</comment>
<feature type="signal peptide" evidence="2">
    <location>
        <begin position="1"/>
        <end position="25"/>
    </location>
</feature>